<gene>
    <name evidence="1" type="ORF">LRHMDP3_2102</name>
</gene>
<protein>
    <submittedName>
        <fullName evidence="1">Uncharacterized protein</fullName>
    </submittedName>
</protein>
<dbReference type="EMBL" id="AMQX01000011">
    <property type="protein sequence ID" value="EKS49991.1"/>
    <property type="molecule type" value="Genomic_DNA"/>
</dbReference>
<dbReference type="AlphaFoldDB" id="A0AB33XSR4"/>
<name>A0AB33XSR4_LACRH</name>
<organism evidence="1 2">
    <name type="scientific">Lacticaseibacillus rhamnosus LRHMDP3</name>
    <dbReference type="NCBI Taxonomy" id="1203259"/>
    <lineage>
        <taxon>Bacteria</taxon>
        <taxon>Bacillati</taxon>
        <taxon>Bacillota</taxon>
        <taxon>Bacilli</taxon>
        <taxon>Lactobacillales</taxon>
        <taxon>Lactobacillaceae</taxon>
        <taxon>Lacticaseibacillus</taxon>
    </lineage>
</organism>
<evidence type="ECO:0000313" key="1">
    <source>
        <dbReference type="EMBL" id="EKS49991.1"/>
    </source>
</evidence>
<proteinExistence type="predicted"/>
<reference evidence="1 2" key="1">
    <citation type="journal article" date="2013" name="Genome Announc.">
        <title>Draft Genome Sequence of Staphylococcus simulans UMC-CNS-990, Isolated from a Case of Chronic Bovine Mastitis.</title>
        <authorList>
            <person name="Calcutt M.J."/>
            <person name="Foecking M.F."/>
            <person name="Hsieh H.Y."/>
            <person name="Perry J."/>
            <person name="Stewart G.C."/>
            <person name="Middleton J.R."/>
        </authorList>
    </citation>
    <scope>NUCLEOTIDE SEQUENCE [LARGE SCALE GENOMIC DNA]</scope>
    <source>
        <strain evidence="1 2">LRHMDP3</strain>
    </source>
</reference>
<dbReference type="Proteomes" id="UP000009352">
    <property type="component" value="Unassembled WGS sequence"/>
</dbReference>
<comment type="caution">
    <text evidence="1">The sequence shown here is derived from an EMBL/GenBank/DDBJ whole genome shotgun (WGS) entry which is preliminary data.</text>
</comment>
<evidence type="ECO:0000313" key="2">
    <source>
        <dbReference type="Proteomes" id="UP000009352"/>
    </source>
</evidence>
<sequence length="43" mass="4759">MILENNLLPLHFSRILKKQDSGVKFICNPPAASISAGFTLPYI</sequence>
<accession>A0AB33XSR4</accession>